<dbReference type="GO" id="GO:0045036">
    <property type="term" value="P:protein targeting to chloroplast"/>
    <property type="evidence" value="ECO:0007669"/>
    <property type="project" value="UniProtKB-ARBA"/>
</dbReference>
<feature type="compositionally biased region" description="Basic and acidic residues" evidence="16">
    <location>
        <begin position="967"/>
        <end position="981"/>
    </location>
</feature>
<dbReference type="PROSITE" id="PS51720">
    <property type="entry name" value="G_AIG1"/>
    <property type="match status" value="1"/>
</dbReference>
<dbReference type="FunFam" id="3.60.10.10:FF:000055">
    <property type="entry name" value="Putative calcium-binding protein"/>
    <property type="match status" value="1"/>
</dbReference>
<evidence type="ECO:0000256" key="10">
    <source>
        <dbReference type="ARBA" id="ARBA00022927"/>
    </source>
</evidence>
<dbReference type="Pfam" id="PF03372">
    <property type="entry name" value="Exo_endo_phos"/>
    <property type="match status" value="1"/>
</dbReference>
<evidence type="ECO:0000256" key="1">
    <source>
        <dbReference type="ARBA" id="ARBA00004651"/>
    </source>
</evidence>
<keyword evidence="4" id="KW-0150">Chloroplast</keyword>
<dbReference type="GO" id="GO:0003924">
    <property type="term" value="F:GTPase activity"/>
    <property type="evidence" value="ECO:0007669"/>
    <property type="project" value="UniProtKB-ARBA"/>
</dbReference>
<evidence type="ECO:0000256" key="7">
    <source>
        <dbReference type="ARBA" id="ARBA00022741"/>
    </source>
</evidence>
<keyword evidence="7" id="KW-0547">Nucleotide-binding</keyword>
<dbReference type="PANTHER" id="PTHR43302">
    <property type="entry name" value="TRANSPORTER ARSB-RELATED"/>
    <property type="match status" value="1"/>
</dbReference>
<evidence type="ECO:0000256" key="13">
    <source>
        <dbReference type="ARBA" id="ARBA00023136"/>
    </source>
</evidence>
<evidence type="ECO:0000313" key="19">
    <source>
        <dbReference type="EMBL" id="CAF2052370.1"/>
    </source>
</evidence>
<dbReference type="FunFam" id="3.40.50.300:FF:001070">
    <property type="entry name" value="Translocase of chloroplast"/>
    <property type="match status" value="1"/>
</dbReference>
<sequence>MGSLVREWVGFQQFPAATQERLIEFFTKLKQKDMNSLTVVVMGKGGVGKSSTVNSLIGEQVVRVSPFQAEGLRPVMVSRTMGGFTINIIDTPGLVEAGYVNHQALELIKGFLVNRTIDVLLYVDRLDVYRVDELDRQVVQAITQTFGKEIWCKTLLVLTHAQFSPPDDLSYETFSSKRSDSLLRTIRAGSKMGKQQFEDSAIEVVYAENSGRCSKNDKEEKALPNGEAWIPNLVKAITDVATNQKKAIHVDKKMVDGSYSDDKGKKLIPLIIAAQSLSTEVFDGFYIVPTCERSDVIVQRLNSSLASSTSISCTTFNILAPIYKRVDQLNQSNRESHSRDLWYTRNQDILELLLHQRSSVICLQEVWVANEELANMYHDRLATAGYDIFQLPRTNRRGDGLLTAIHKDYFELVNYRELLFNDFGDRVAQLLHVKSLVPFPSFNGKQDVQQEVLIVNTHLLFPHDSTLSIARLRQVYKILEYLEAYQKENKLTHIPIILCGDWNGSKRGHVYKFLRSQGFISSYDVAHQYTDSDAHKWVSHRNHRGNICGVDFIWLCNPTRSNSRKPLRTSWVEAVFSIIKYQLQKASIAEDNKAFAILGGNLTYSGFCQELQKVNLMGIPHGLSFQETKELWVRADLARNGVFDYEKLKKTWNMRTVDQSKKCKERVMESKKEEEAVGLKVKKAVLFPQETEKGLWPEDYSLSDHACLTTIISSNRNCFSMAMAPVVKLVLGSIAFAIFWILAVFPSVPFLPIGRTAGSLFGAMLMVIFQVITPDQAYAAIDLPILGLLFGTMVVSIYLERADMFKYLGTLLSWRSRGPKDLLCRVCLVSAVSSALFTNDTCCVVLTEFVLKIARQKNLPPHPFLLALATSANIGSSATPIGNPQNLVIAVQSKISFWEFLRGVFPAMIVGITVNAVMLLAMYWRLLSDHKEEEENEVSEGVVAVEEEDVTSHRFSPATLPHLSSFRSEETNGRTDPETLRNRGASSGESSASRDHQADAESQGESYPTTINSNVLLFQTKRWRRVLWKSSVYLITLGMLISLLMGLNMSWTAITAALALVVLDFKDARPSLEKVSYSLLIFFCGMFITVDGFNKTGIPTALWDLMEPYANIDEAKGTAVLALVILVLSNVASNVPTVLLLGARVAASAAAGEEEKKAWLLLAWVSTVAGNLTLLGSAANLIVCEQARRAVSHGYTLTFTKHLKFGLPSTLIVTAIGLYLIK</sequence>
<feature type="transmembrane region" description="Helical" evidence="17">
    <location>
        <begin position="752"/>
        <end position="772"/>
    </location>
</feature>
<feature type="transmembrane region" description="Helical" evidence="17">
    <location>
        <begin position="904"/>
        <end position="924"/>
    </location>
</feature>
<dbReference type="InterPro" id="IPR027417">
    <property type="entry name" value="P-loop_NTPase"/>
</dbReference>
<evidence type="ECO:0000256" key="8">
    <source>
        <dbReference type="ARBA" id="ARBA00022801"/>
    </source>
</evidence>
<evidence type="ECO:0000259" key="18">
    <source>
        <dbReference type="PROSITE" id="PS51720"/>
    </source>
</evidence>
<dbReference type="GO" id="GO:0009707">
    <property type="term" value="C:chloroplast outer membrane"/>
    <property type="evidence" value="ECO:0007669"/>
    <property type="project" value="UniProtKB-SubCell"/>
</dbReference>
<dbReference type="InterPro" id="IPR005688">
    <property type="entry name" value="Toc34"/>
</dbReference>
<proteinExistence type="inferred from homology"/>
<protein>
    <submittedName>
        <fullName evidence="19">(rape) hypothetical protein</fullName>
    </submittedName>
</protein>
<dbReference type="InterPro" id="IPR004680">
    <property type="entry name" value="Cit_transptr-like_dom"/>
</dbReference>
<accession>A0A816PS70</accession>
<evidence type="ECO:0000256" key="2">
    <source>
        <dbReference type="ARBA" id="ARBA00022448"/>
    </source>
</evidence>
<evidence type="ECO:0000256" key="11">
    <source>
        <dbReference type="ARBA" id="ARBA00022989"/>
    </source>
</evidence>
<keyword evidence="3" id="KW-1003">Cell membrane</keyword>
<evidence type="ECO:0000256" key="6">
    <source>
        <dbReference type="ARBA" id="ARBA00022692"/>
    </source>
</evidence>
<organism evidence="19">
    <name type="scientific">Brassica napus</name>
    <name type="common">Rape</name>
    <dbReference type="NCBI Taxonomy" id="3708"/>
    <lineage>
        <taxon>Eukaryota</taxon>
        <taxon>Viridiplantae</taxon>
        <taxon>Streptophyta</taxon>
        <taxon>Embryophyta</taxon>
        <taxon>Tracheophyta</taxon>
        <taxon>Spermatophyta</taxon>
        <taxon>Magnoliopsida</taxon>
        <taxon>eudicotyledons</taxon>
        <taxon>Gunneridae</taxon>
        <taxon>Pentapetalae</taxon>
        <taxon>rosids</taxon>
        <taxon>malvids</taxon>
        <taxon>Brassicales</taxon>
        <taxon>Brassicaceae</taxon>
        <taxon>Brassiceae</taxon>
        <taxon>Brassica</taxon>
    </lineage>
</organism>
<dbReference type="InterPro" id="IPR036691">
    <property type="entry name" value="Endo/exonu/phosph_ase_sf"/>
</dbReference>
<dbReference type="GO" id="GO:0005886">
    <property type="term" value="C:plasma membrane"/>
    <property type="evidence" value="ECO:0007669"/>
    <property type="project" value="UniProtKB-SubCell"/>
</dbReference>
<dbReference type="InterPro" id="IPR006703">
    <property type="entry name" value="G_AIG1"/>
</dbReference>
<feature type="transmembrane region" description="Helical" evidence="17">
    <location>
        <begin position="1119"/>
        <end position="1147"/>
    </location>
</feature>
<dbReference type="InterPro" id="IPR005135">
    <property type="entry name" value="Endo/exonuclease/phosphatase"/>
</dbReference>
<comment type="subcellular location">
    <subcellularLocation>
        <location evidence="1">Cell membrane</location>
        <topology evidence="1">Multi-pass membrane protein</topology>
    </subcellularLocation>
    <subcellularLocation>
        <location evidence="14">Plastid</location>
        <location evidence="14">Chloroplast outer membrane</location>
        <topology evidence="14">Single-pass membrane protein</topology>
    </subcellularLocation>
</comment>
<dbReference type="GO" id="GO:0015450">
    <property type="term" value="F:protein-transporting ATPase activity"/>
    <property type="evidence" value="ECO:0007669"/>
    <property type="project" value="InterPro"/>
</dbReference>
<dbReference type="Gene3D" id="3.60.10.10">
    <property type="entry name" value="Endonuclease/exonuclease/phosphatase"/>
    <property type="match status" value="1"/>
</dbReference>
<gene>
    <name evidence="19" type="ORF">DARMORV10_A09P68840.1</name>
</gene>
<evidence type="ECO:0000256" key="4">
    <source>
        <dbReference type="ARBA" id="ARBA00022528"/>
    </source>
</evidence>
<feature type="domain" description="AIG1-type G" evidence="18">
    <location>
        <begin position="34"/>
        <end position="258"/>
    </location>
</feature>
<dbReference type="SUPFAM" id="SSF56219">
    <property type="entry name" value="DNase I-like"/>
    <property type="match status" value="1"/>
</dbReference>
<dbReference type="Pfam" id="PF03600">
    <property type="entry name" value="CitMHS"/>
    <property type="match status" value="1"/>
</dbReference>
<reference evidence="19" key="1">
    <citation type="submission" date="2021-01" db="EMBL/GenBank/DDBJ databases">
        <authorList>
            <consortium name="Genoscope - CEA"/>
            <person name="William W."/>
        </authorList>
    </citation>
    <scope>NUCLEOTIDE SEQUENCE</scope>
</reference>
<evidence type="ECO:0000256" key="14">
    <source>
        <dbReference type="ARBA" id="ARBA00023766"/>
    </source>
</evidence>
<dbReference type="GO" id="GO:0006886">
    <property type="term" value="P:intracellular protein transport"/>
    <property type="evidence" value="ECO:0007669"/>
    <property type="project" value="InterPro"/>
</dbReference>
<dbReference type="GO" id="GO:0042802">
    <property type="term" value="F:identical protein binding"/>
    <property type="evidence" value="ECO:0007669"/>
    <property type="project" value="UniProtKB-ARBA"/>
</dbReference>
<dbReference type="Pfam" id="PF04548">
    <property type="entry name" value="AIG1"/>
    <property type="match status" value="1"/>
</dbReference>
<keyword evidence="2" id="KW-0813">Transport</keyword>
<name>A0A816PS70_BRANA</name>
<keyword evidence="9" id="KW-1002">Plastid outer membrane</keyword>
<feature type="transmembrane region" description="Helical" evidence="17">
    <location>
        <begin position="1075"/>
        <end position="1093"/>
    </location>
</feature>
<dbReference type="NCBIfam" id="TIGR00991">
    <property type="entry name" value="3a0901s02IAP34"/>
    <property type="match status" value="1"/>
</dbReference>
<feature type="region of interest" description="Disordered" evidence="16">
    <location>
        <begin position="966"/>
        <end position="1006"/>
    </location>
</feature>
<dbReference type="Gene3D" id="3.40.50.300">
    <property type="entry name" value="P-loop containing nucleotide triphosphate hydrolases"/>
    <property type="match status" value="1"/>
</dbReference>
<dbReference type="EMBL" id="HG994363">
    <property type="protein sequence ID" value="CAF2052370.1"/>
    <property type="molecule type" value="Genomic_DNA"/>
</dbReference>
<evidence type="ECO:0000256" key="9">
    <source>
        <dbReference type="ARBA" id="ARBA00022805"/>
    </source>
</evidence>
<keyword evidence="11 17" id="KW-1133">Transmembrane helix</keyword>
<evidence type="ECO:0000256" key="3">
    <source>
        <dbReference type="ARBA" id="ARBA00022475"/>
    </source>
</evidence>
<evidence type="ECO:0000256" key="16">
    <source>
        <dbReference type="SAM" id="MobiDB-lite"/>
    </source>
</evidence>
<dbReference type="PANTHER" id="PTHR43302:SF15">
    <property type="entry name" value="SILICON EFFLUX TRANSPORTER LSI2"/>
    <property type="match status" value="1"/>
</dbReference>
<comment type="similarity">
    <text evidence="15">Belongs to the TRAFAC class TrmE-Era-EngA-EngB-Septin-like GTPase superfamily. AIG1/Toc34/Toc159-like paraseptin GTPase family. TOC34 subfamily.</text>
</comment>
<keyword evidence="5" id="KW-0934">Plastid</keyword>
<evidence type="ECO:0000256" key="12">
    <source>
        <dbReference type="ARBA" id="ARBA00023134"/>
    </source>
</evidence>
<feature type="transmembrane region" description="Helical" evidence="17">
    <location>
        <begin position="778"/>
        <end position="799"/>
    </location>
</feature>
<feature type="transmembrane region" description="Helical" evidence="17">
    <location>
        <begin position="722"/>
        <end position="745"/>
    </location>
</feature>
<keyword evidence="12" id="KW-0342">GTP-binding</keyword>
<keyword evidence="13 17" id="KW-0472">Membrane</keyword>
<keyword evidence="6 17" id="KW-0812">Transmembrane</keyword>
<dbReference type="SUPFAM" id="SSF52540">
    <property type="entry name" value="P-loop containing nucleoside triphosphate hydrolases"/>
    <property type="match status" value="1"/>
</dbReference>
<dbReference type="Proteomes" id="UP001295469">
    <property type="component" value="Chromosome A09"/>
</dbReference>
<feature type="transmembrane region" description="Helical" evidence="17">
    <location>
        <begin position="1159"/>
        <end position="1183"/>
    </location>
</feature>
<dbReference type="GO" id="GO:0005525">
    <property type="term" value="F:GTP binding"/>
    <property type="evidence" value="ECO:0007669"/>
    <property type="project" value="UniProtKB-KW"/>
</dbReference>
<evidence type="ECO:0000256" key="15">
    <source>
        <dbReference type="ARBA" id="ARBA00060807"/>
    </source>
</evidence>
<evidence type="ECO:0000256" key="5">
    <source>
        <dbReference type="ARBA" id="ARBA00022640"/>
    </source>
</evidence>
<feature type="transmembrane region" description="Helical" evidence="17">
    <location>
        <begin position="1032"/>
        <end position="1063"/>
    </location>
</feature>
<keyword evidence="8" id="KW-0378">Hydrolase</keyword>
<evidence type="ECO:0000256" key="17">
    <source>
        <dbReference type="SAM" id="Phobius"/>
    </source>
</evidence>
<keyword evidence="10" id="KW-0653">Protein transport</keyword>
<feature type="transmembrane region" description="Helical" evidence="17">
    <location>
        <begin position="1203"/>
        <end position="1221"/>
    </location>
</feature>
<dbReference type="CDD" id="cd01117">
    <property type="entry name" value="YbiR_permease"/>
    <property type="match status" value="1"/>
</dbReference>
<dbReference type="AlphaFoldDB" id="A0A816PS70"/>